<dbReference type="eggNOG" id="KOG0954">
    <property type="taxonomic scope" value="Eukaryota"/>
</dbReference>
<dbReference type="Gene3D" id="3.30.40.10">
    <property type="entry name" value="Zinc/RING finger domain, C3HC4 (zinc finger)"/>
    <property type="match status" value="4"/>
</dbReference>
<feature type="compositionally biased region" description="Basic residues" evidence="5">
    <location>
        <begin position="100"/>
        <end position="120"/>
    </location>
</feature>
<evidence type="ECO:0000313" key="9">
    <source>
        <dbReference type="Proteomes" id="UP000030645"/>
    </source>
</evidence>
<proteinExistence type="predicted"/>
<name>W9R7C8_9ROSA</name>
<dbReference type="InterPro" id="IPR050701">
    <property type="entry name" value="Histone_Mod_Regulator"/>
</dbReference>
<feature type="domain" description="PHD-type" evidence="7">
    <location>
        <begin position="1108"/>
        <end position="1217"/>
    </location>
</feature>
<dbReference type="InterPro" id="IPR001965">
    <property type="entry name" value="Znf_PHD"/>
</dbReference>
<dbReference type="PANTHER" id="PTHR13793">
    <property type="entry name" value="PHD FINGER PROTEINS"/>
    <property type="match status" value="1"/>
</dbReference>
<evidence type="ECO:0000259" key="6">
    <source>
        <dbReference type="PROSITE" id="PS50016"/>
    </source>
</evidence>
<dbReference type="EMBL" id="KE344395">
    <property type="protein sequence ID" value="EXB60489.1"/>
    <property type="molecule type" value="Genomic_DNA"/>
</dbReference>
<dbReference type="Proteomes" id="UP000030645">
    <property type="component" value="Unassembled WGS sequence"/>
</dbReference>
<gene>
    <name evidence="8" type="ORF">L484_014944</name>
</gene>
<evidence type="ECO:0000256" key="2">
    <source>
        <dbReference type="ARBA" id="ARBA00022771"/>
    </source>
</evidence>
<keyword evidence="9" id="KW-1185">Reference proteome</keyword>
<dbReference type="InterPro" id="IPR011011">
    <property type="entry name" value="Znf_FYVE_PHD"/>
</dbReference>
<dbReference type="GO" id="GO:0008270">
    <property type="term" value="F:zinc ion binding"/>
    <property type="evidence" value="ECO:0007669"/>
    <property type="project" value="UniProtKB-KW"/>
</dbReference>
<accession>W9R7C8</accession>
<feature type="compositionally biased region" description="Polar residues" evidence="5">
    <location>
        <begin position="462"/>
        <end position="480"/>
    </location>
</feature>
<keyword evidence="2 4" id="KW-0863">Zinc-finger</keyword>
<dbReference type="InterPro" id="IPR013083">
    <property type="entry name" value="Znf_RING/FYVE/PHD"/>
</dbReference>
<evidence type="ECO:0000313" key="8">
    <source>
        <dbReference type="EMBL" id="EXB60489.1"/>
    </source>
</evidence>
<dbReference type="SMART" id="SM00249">
    <property type="entry name" value="PHD"/>
    <property type="match status" value="4"/>
</dbReference>
<feature type="domain" description="PHD-type" evidence="7">
    <location>
        <begin position="336"/>
        <end position="457"/>
    </location>
</feature>
<dbReference type="InterPro" id="IPR034732">
    <property type="entry name" value="EPHD"/>
</dbReference>
<feature type="region of interest" description="Disordered" evidence="5">
    <location>
        <begin position="462"/>
        <end position="522"/>
    </location>
</feature>
<dbReference type="GO" id="GO:0008168">
    <property type="term" value="F:methyltransferase activity"/>
    <property type="evidence" value="ECO:0007669"/>
    <property type="project" value="UniProtKB-KW"/>
</dbReference>
<feature type="domain" description="PHD-type" evidence="6">
    <location>
        <begin position="1039"/>
        <end position="1088"/>
    </location>
</feature>
<dbReference type="GO" id="GO:0032259">
    <property type="term" value="P:methylation"/>
    <property type="evidence" value="ECO:0007669"/>
    <property type="project" value="UniProtKB-KW"/>
</dbReference>
<feature type="compositionally biased region" description="Basic and acidic residues" evidence="5">
    <location>
        <begin position="16"/>
        <end position="28"/>
    </location>
</feature>
<dbReference type="Pfam" id="PF13832">
    <property type="entry name" value="zf-HC5HC2H_2"/>
    <property type="match status" value="2"/>
</dbReference>
<evidence type="ECO:0000256" key="4">
    <source>
        <dbReference type="PROSITE-ProRule" id="PRU00146"/>
    </source>
</evidence>
<keyword evidence="8" id="KW-0489">Methyltransferase</keyword>
<dbReference type="GO" id="GO:0005634">
    <property type="term" value="C:nucleus"/>
    <property type="evidence" value="ECO:0007669"/>
    <property type="project" value="UniProtKB-ARBA"/>
</dbReference>
<protein>
    <submittedName>
        <fullName evidence="8">Histone-lysine N-methyltransferase ATX1</fullName>
    </submittedName>
</protein>
<evidence type="ECO:0000256" key="3">
    <source>
        <dbReference type="ARBA" id="ARBA00022833"/>
    </source>
</evidence>
<evidence type="ECO:0000256" key="5">
    <source>
        <dbReference type="SAM" id="MobiDB-lite"/>
    </source>
</evidence>
<keyword evidence="3" id="KW-0862">Zinc</keyword>
<feature type="domain" description="PHD-type" evidence="6">
    <location>
        <begin position="275"/>
        <end position="327"/>
    </location>
</feature>
<keyword evidence="1" id="KW-0479">Metal-binding</keyword>
<keyword evidence="8" id="KW-0808">Transferase</keyword>
<dbReference type="PANTHER" id="PTHR13793:SF107">
    <property type="entry name" value="BROMODOMAIN-CONTAINING PROTEIN HOMOLOG"/>
    <property type="match status" value="1"/>
</dbReference>
<dbReference type="PROSITE" id="PS50016">
    <property type="entry name" value="ZF_PHD_2"/>
    <property type="match status" value="2"/>
</dbReference>
<dbReference type="GO" id="GO:0006357">
    <property type="term" value="P:regulation of transcription by RNA polymerase II"/>
    <property type="evidence" value="ECO:0007669"/>
    <property type="project" value="TreeGrafter"/>
</dbReference>
<reference evidence="9" key="1">
    <citation type="submission" date="2013-01" db="EMBL/GenBank/DDBJ databases">
        <title>Draft Genome Sequence of a Mulberry Tree, Morus notabilis C.K. Schneid.</title>
        <authorList>
            <person name="He N."/>
            <person name="Zhao S."/>
        </authorList>
    </citation>
    <scope>NUCLEOTIDE SEQUENCE</scope>
</reference>
<organism evidence="8 9">
    <name type="scientific">Morus notabilis</name>
    <dbReference type="NCBI Taxonomy" id="981085"/>
    <lineage>
        <taxon>Eukaryota</taxon>
        <taxon>Viridiplantae</taxon>
        <taxon>Streptophyta</taxon>
        <taxon>Embryophyta</taxon>
        <taxon>Tracheophyta</taxon>
        <taxon>Spermatophyta</taxon>
        <taxon>Magnoliopsida</taxon>
        <taxon>eudicotyledons</taxon>
        <taxon>Gunneridae</taxon>
        <taxon>Pentapetalae</taxon>
        <taxon>rosids</taxon>
        <taxon>fabids</taxon>
        <taxon>Rosales</taxon>
        <taxon>Moraceae</taxon>
        <taxon>Moreae</taxon>
        <taxon>Morus</taxon>
    </lineage>
</organism>
<sequence length="1462" mass="161255">MTGGRCHRRKKKMMGRGKDGGCGTEERPCPVSRVPAKIPAASPENSTLSSTVSGVDFFAQARKALCLRSPFDGPEEASPASVPTLPGGLAYFLLRQSDNRKRHKKSHSGADNKKKKKSSRSKVVPNIWVETEEYFRDLTMSDIEKLSQVSEFISNPAARNCFLISALGKVEGENVISGRENEVAVEKENGDIVKKSITEEENESMEIDSVGDEGLPLKENITFSVAESASGLEWLLGSKDKVCLTSERPSKKRKLLGGDAGLEKVLVASSCDGNSSLCHFCSGGDTGKELNRLVSCSSCQVSVHKKCYGVQEEAVDPSWLCTWCKQKSSDSSRDLEKPCVLCPKQGGALKPVSRKVGSDGSAEFAHLFCCQWSPEVYIEDLVKMEPIMNVEAIKETRKRLVCTICKVKWGACVRCSHGTCRTAFHPLCAREARNRMEVWGKYAHDNVELRAFCSKHSEALDNNNTSQSGDTSVVADSNSDSIDHLPEKSNVGCRNGDSTAVHSEVPDSNSDRSCDNESQETGFTGSKLNARLVAGCNDAQPLTEKSSEDFNNLESTNYALILKKLVDRGRINMEDVASQIGISANSLSASLADDTMVPDMQCKILKWLKNNVHLSTLQKNFRVKIPSRVSSKAECGAVDDSGTVSVPESDIADPVAVKSVPPRRRTKSNLGILNDPKMVCSPQEIFGNKKTLVNEVKVDQRVNEEPENSNEATMPHAVGKNLTKPEGVHHSSSMRASEGSPAEPLNCIPQQSGQAEEGTLVNGDGNRLCSAADLVVPDMQKTEAEPVPSFYIHPDIQKKLLQMQSGVDLKSSPACDFGNGSRDGECSRFESSTSASVCCNHQNKHPRCDEIMGNDDVRSLEQLVKARNMGIMELSPKDDVEGEIIYFQHRLLSNAVARKQSTDKLILNIAKSLPQEIELARMSRWDAMHVNQYLCELREAKKQGRKERRHKEAQAVLAAATAAAAASSRISSFRKDACDETTHQENMMKLNTTSGRSGSCSQPIPRAKETLQKGAVPRVSLEKHSDFAPSVVDFSKEHPRSCDICRRSETMLNPILVCCGCKVAVHLDCYRSVKESTGPWYCELCEELSSYRSSGAPAVNFWEKPYFLAECGLCGGTTGAFRKSSDGQWVHAFCAEWIFDSRFRRGQVNCVEGMETVSKGVDLCNICRHKHGVCIKCNYGHCQATFHPSCARSAGFYMNIKSSGGKQQHKAYCEKHSVEQRAKAETQKHGVEELKSLKQVRVELERLRLLCERIIKREKLKRELVLCSHDILAVKRDHVARSALARSPFFLPDVSSESVTTSLKGHTDDYKSCSEAIQRSDDVTVDSTVSVKHRTKVAGTVDDQRTEDDCSTSQNQFSRKPMERTHFAGKHVPHRPVLTRNHMDDGEWRSKSTKTWTAKLAHSSPKSQPETFEKELVMTSDQASVKNMRLPKGYAYVPADCILNEKQINCDTGSDEPLDRGG</sequence>
<dbReference type="PROSITE" id="PS51805">
    <property type="entry name" value="EPHD"/>
    <property type="match status" value="2"/>
</dbReference>
<feature type="region of interest" description="Disordered" evidence="5">
    <location>
        <begin position="1"/>
        <end position="30"/>
    </location>
</feature>
<evidence type="ECO:0000259" key="7">
    <source>
        <dbReference type="PROSITE" id="PS51805"/>
    </source>
</evidence>
<feature type="compositionally biased region" description="Basic residues" evidence="5">
    <location>
        <begin position="1"/>
        <end position="15"/>
    </location>
</feature>
<feature type="region of interest" description="Disordered" evidence="5">
    <location>
        <begin position="99"/>
        <end position="122"/>
    </location>
</feature>
<feature type="region of interest" description="Disordered" evidence="5">
    <location>
        <begin position="701"/>
        <end position="761"/>
    </location>
</feature>
<dbReference type="STRING" id="981085.W9R7C8"/>
<dbReference type="CDD" id="cd15571">
    <property type="entry name" value="ePHD"/>
    <property type="match status" value="1"/>
</dbReference>
<dbReference type="InterPro" id="IPR019787">
    <property type="entry name" value="Znf_PHD-finger"/>
</dbReference>
<evidence type="ECO:0000256" key="1">
    <source>
        <dbReference type="ARBA" id="ARBA00022723"/>
    </source>
</evidence>
<dbReference type="SUPFAM" id="SSF57903">
    <property type="entry name" value="FYVE/PHD zinc finger"/>
    <property type="match status" value="2"/>
</dbReference>
<dbReference type="PROSITE" id="PS01359">
    <property type="entry name" value="ZF_PHD_1"/>
    <property type="match status" value="2"/>
</dbReference>
<dbReference type="Pfam" id="PF13831">
    <property type="entry name" value="PHD_2"/>
    <property type="match status" value="2"/>
</dbReference>
<dbReference type="InterPro" id="IPR019786">
    <property type="entry name" value="Zinc_finger_PHD-type_CS"/>
</dbReference>